<dbReference type="EMBL" id="CP011035">
    <property type="protein sequence ID" value="ALS34942.1"/>
    <property type="molecule type" value="Genomic_DNA"/>
</dbReference>
<protein>
    <submittedName>
        <fullName evidence="1">Uncharacterized protein</fullName>
    </submittedName>
</protein>
<dbReference type="OrthoDB" id="9181631at2"/>
<dbReference type="PATRIC" id="fig|1315283.4.peg.3531"/>
<dbReference type="AlphaFoldDB" id="A0A0U2XCI0"/>
<reference evidence="1 2" key="1">
    <citation type="submission" date="2015-03" db="EMBL/GenBank/DDBJ databases">
        <authorList>
            <person name="Murphy D."/>
        </authorList>
    </citation>
    <scope>NUCLEOTIDE SEQUENCE [LARGE SCALE GENOMIC DNA]</scope>
    <source>
        <strain evidence="1 2">KMM 520</strain>
    </source>
</reference>
<name>A0A0U2XCI0_9GAMM</name>
<dbReference type="RefSeq" id="WP_058374936.1">
    <property type="nucleotide sequence ID" value="NZ_CP011035.1"/>
</dbReference>
<organism evidence="1">
    <name type="scientific">Pseudoalteromonas translucida KMM 520</name>
    <dbReference type="NCBI Taxonomy" id="1315283"/>
    <lineage>
        <taxon>Bacteria</taxon>
        <taxon>Pseudomonadati</taxon>
        <taxon>Pseudomonadota</taxon>
        <taxon>Gammaproteobacteria</taxon>
        <taxon>Alteromonadales</taxon>
        <taxon>Pseudoalteromonadaceae</taxon>
        <taxon>Pseudoalteromonas</taxon>
    </lineage>
</organism>
<dbReference type="Proteomes" id="UP000065261">
    <property type="component" value="Chromosome II"/>
</dbReference>
<evidence type="ECO:0000313" key="1">
    <source>
        <dbReference type="EMBL" id="ALS34942.1"/>
    </source>
</evidence>
<accession>A0A0U2XCI0</accession>
<gene>
    <name evidence="1" type="ORF">PTRA_b0465</name>
</gene>
<proteinExistence type="predicted"/>
<evidence type="ECO:0000313" key="2">
    <source>
        <dbReference type="Proteomes" id="UP000065261"/>
    </source>
</evidence>
<dbReference type="KEGG" id="ptn:PTRA_b0465"/>
<sequence>MTLRNEVKKETLEALYNSLTPEYLADLNALFYFARHLDFSEGYQEAYDLELRSARFHADNKKEITSNFLHIFSKCNFIDNLLSSLYFLNFIDFAEEIVKLYDLEGVIVSLDKFRTRAAFAKSDICGY</sequence>